<evidence type="ECO:0000313" key="8">
    <source>
        <dbReference type="WBParaSite" id="Minc3s00473g12931"/>
    </source>
</evidence>
<keyword evidence="7" id="KW-1185">Reference proteome</keyword>
<dbReference type="WBParaSite" id="Minc3s00473g12931">
    <property type="protein sequence ID" value="Minc3s00473g12931"/>
    <property type="gene ID" value="Minc3s00473g12931"/>
</dbReference>
<accession>A0A914LF39</accession>
<evidence type="ECO:0000256" key="2">
    <source>
        <dbReference type="ARBA" id="ARBA00009085"/>
    </source>
</evidence>
<name>A0A914LF39_MELIC</name>
<dbReference type="EC" id="3.4.19.12" evidence="3"/>
<organism evidence="7 8">
    <name type="scientific">Meloidogyne incognita</name>
    <name type="common">Southern root-knot nematode worm</name>
    <name type="synonym">Oxyuris incognita</name>
    <dbReference type="NCBI Taxonomy" id="6306"/>
    <lineage>
        <taxon>Eukaryota</taxon>
        <taxon>Metazoa</taxon>
        <taxon>Ecdysozoa</taxon>
        <taxon>Nematoda</taxon>
        <taxon>Chromadorea</taxon>
        <taxon>Rhabditida</taxon>
        <taxon>Tylenchina</taxon>
        <taxon>Tylenchomorpha</taxon>
        <taxon>Tylenchoidea</taxon>
        <taxon>Meloidogynidae</taxon>
        <taxon>Meloidogyninae</taxon>
        <taxon>Meloidogyne</taxon>
        <taxon>Meloidogyne incognita group</taxon>
    </lineage>
</organism>
<evidence type="ECO:0000259" key="6">
    <source>
        <dbReference type="PROSITE" id="PS50235"/>
    </source>
</evidence>
<dbReference type="Gene3D" id="3.90.70.10">
    <property type="entry name" value="Cysteine proteinases"/>
    <property type="match status" value="1"/>
</dbReference>
<dbReference type="PANTHER" id="PTHR24006">
    <property type="entry name" value="UBIQUITIN CARBOXYL-TERMINAL HYDROLASE"/>
    <property type="match status" value="1"/>
</dbReference>
<dbReference type="PANTHER" id="PTHR24006:SF733">
    <property type="entry name" value="RE52890P"/>
    <property type="match status" value="1"/>
</dbReference>
<dbReference type="PROSITE" id="PS50235">
    <property type="entry name" value="USP_3"/>
    <property type="match status" value="1"/>
</dbReference>
<keyword evidence="5" id="KW-0378">Hydrolase</keyword>
<dbReference type="GO" id="GO:0016579">
    <property type="term" value="P:protein deubiquitination"/>
    <property type="evidence" value="ECO:0007669"/>
    <property type="project" value="InterPro"/>
</dbReference>
<dbReference type="GO" id="GO:0005634">
    <property type="term" value="C:nucleus"/>
    <property type="evidence" value="ECO:0007669"/>
    <property type="project" value="TreeGrafter"/>
</dbReference>
<feature type="domain" description="USP" evidence="6">
    <location>
        <begin position="25"/>
        <end position="108"/>
    </location>
</feature>
<keyword evidence="4" id="KW-0645">Protease</keyword>
<dbReference type="GO" id="GO:0005829">
    <property type="term" value="C:cytosol"/>
    <property type="evidence" value="ECO:0007669"/>
    <property type="project" value="TreeGrafter"/>
</dbReference>
<evidence type="ECO:0000313" key="7">
    <source>
        <dbReference type="Proteomes" id="UP000887563"/>
    </source>
</evidence>
<dbReference type="PROSITE" id="PS00972">
    <property type="entry name" value="USP_1"/>
    <property type="match status" value="1"/>
</dbReference>
<dbReference type="SUPFAM" id="SSF54001">
    <property type="entry name" value="Cysteine proteinases"/>
    <property type="match status" value="1"/>
</dbReference>
<dbReference type="AlphaFoldDB" id="A0A914LF39"/>
<evidence type="ECO:0000256" key="1">
    <source>
        <dbReference type="ARBA" id="ARBA00000707"/>
    </source>
</evidence>
<dbReference type="InterPro" id="IPR038765">
    <property type="entry name" value="Papain-like_cys_pep_sf"/>
</dbReference>
<evidence type="ECO:0000256" key="4">
    <source>
        <dbReference type="ARBA" id="ARBA00022670"/>
    </source>
</evidence>
<dbReference type="InterPro" id="IPR050164">
    <property type="entry name" value="Peptidase_C19"/>
</dbReference>
<proteinExistence type="inferred from homology"/>
<comment type="catalytic activity">
    <reaction evidence="1">
        <text>Thiol-dependent hydrolysis of ester, thioester, amide, peptide and isopeptide bonds formed by the C-terminal Gly of ubiquitin (a 76-residue protein attached to proteins as an intracellular targeting signal).</text>
        <dbReference type="EC" id="3.4.19.12"/>
    </reaction>
</comment>
<reference evidence="8" key="1">
    <citation type="submission" date="2022-11" db="UniProtKB">
        <authorList>
            <consortium name="WormBaseParasite"/>
        </authorList>
    </citation>
    <scope>IDENTIFICATION</scope>
</reference>
<dbReference type="InterPro" id="IPR018200">
    <property type="entry name" value="USP_CS"/>
</dbReference>
<dbReference type="Proteomes" id="UP000887563">
    <property type="component" value="Unplaced"/>
</dbReference>
<dbReference type="GO" id="GO:0006508">
    <property type="term" value="P:proteolysis"/>
    <property type="evidence" value="ECO:0007669"/>
    <property type="project" value="UniProtKB-KW"/>
</dbReference>
<evidence type="ECO:0000256" key="5">
    <source>
        <dbReference type="ARBA" id="ARBA00022801"/>
    </source>
</evidence>
<dbReference type="InterPro" id="IPR001394">
    <property type="entry name" value="Peptidase_C19_UCH"/>
</dbReference>
<evidence type="ECO:0000256" key="3">
    <source>
        <dbReference type="ARBA" id="ARBA00012759"/>
    </source>
</evidence>
<sequence>MGATTSSQLEKDLGADQALANEHFYGLVNFGNTCYANSVIQALYFCKPFREKILAYRQSHKKSADLFSNISSQKRRVGTIAPKRFVTKLKRENGLCTFYFSLVSFVYL</sequence>
<dbReference type="InterPro" id="IPR028889">
    <property type="entry name" value="USP"/>
</dbReference>
<dbReference type="GO" id="GO:0004843">
    <property type="term" value="F:cysteine-type deubiquitinase activity"/>
    <property type="evidence" value="ECO:0007669"/>
    <property type="project" value="UniProtKB-EC"/>
</dbReference>
<comment type="similarity">
    <text evidence="2">Belongs to the peptidase C19 family.</text>
</comment>
<protein>
    <recommendedName>
        <fullName evidence="3">ubiquitinyl hydrolase 1</fullName>
        <ecNumber evidence="3">3.4.19.12</ecNumber>
    </recommendedName>
</protein>
<dbReference type="Pfam" id="PF00443">
    <property type="entry name" value="UCH"/>
    <property type="match status" value="1"/>
</dbReference>